<dbReference type="GO" id="GO:0051301">
    <property type="term" value="P:cell division"/>
    <property type="evidence" value="ECO:0007669"/>
    <property type="project" value="UniProtKB-KW"/>
</dbReference>
<name>A0ABW2IM24_9PROT</name>
<feature type="transmembrane region" description="Helical" evidence="1">
    <location>
        <begin position="211"/>
        <end position="237"/>
    </location>
</feature>
<evidence type="ECO:0000256" key="1">
    <source>
        <dbReference type="SAM" id="Phobius"/>
    </source>
</evidence>
<keyword evidence="2" id="KW-0732">Signal</keyword>
<keyword evidence="1" id="KW-1133">Transmembrane helix</keyword>
<keyword evidence="1" id="KW-0472">Membrane</keyword>
<accession>A0ABW2IM24</accession>
<protein>
    <submittedName>
        <fullName evidence="3">Cell division protein FtsX</fullName>
    </submittedName>
</protein>
<keyword evidence="3" id="KW-0132">Cell division</keyword>
<feature type="signal peptide" evidence="2">
    <location>
        <begin position="1"/>
        <end position="37"/>
    </location>
</feature>
<proteinExistence type="predicted"/>
<keyword evidence="1" id="KW-0812">Transmembrane</keyword>
<dbReference type="InterPro" id="IPR004513">
    <property type="entry name" value="FtsX"/>
</dbReference>
<reference evidence="4" key="1">
    <citation type="journal article" date="2019" name="Int. J. Syst. Evol. Microbiol.">
        <title>The Global Catalogue of Microorganisms (GCM) 10K type strain sequencing project: providing services to taxonomists for standard genome sequencing and annotation.</title>
        <authorList>
            <consortium name="The Broad Institute Genomics Platform"/>
            <consortium name="The Broad Institute Genome Sequencing Center for Infectious Disease"/>
            <person name="Wu L."/>
            <person name="Ma J."/>
        </authorList>
    </citation>
    <scope>NUCLEOTIDE SEQUENCE [LARGE SCALE GENOMIC DNA]</scope>
    <source>
        <strain evidence="4">CCUG 51308</strain>
    </source>
</reference>
<keyword evidence="4" id="KW-1185">Reference proteome</keyword>
<sequence>MSSSSLLPKDDARDAALFFVVCALCFLGALAALSARAAYSAANDWTNDVTGQITIRVEGSPKHLERALQITQSFDGIASARALTKDDAEELLSPWLGKNGVPDGLPLPQMIAAEALPNVTGIGIKLEKLFSEEHITATVDDHVVWSADVRRATRSARTVALFAVALLAATAIAVIAFATHADLLARKEIVNVLHLCGARDSFIAGIFERRFLGLGLQAGTIGAVLALGAAAFLLYMAKQSDGQVWLLPQLSLSMIDGVILGFTPIIAGISAMMAARITVIRSLAELV</sequence>
<dbReference type="RefSeq" id="WP_382167313.1">
    <property type="nucleotide sequence ID" value="NZ_JBHTBR010000005.1"/>
</dbReference>
<dbReference type="EMBL" id="JBHTBR010000005">
    <property type="protein sequence ID" value="MFC7292072.1"/>
    <property type="molecule type" value="Genomic_DNA"/>
</dbReference>
<evidence type="ECO:0000313" key="3">
    <source>
        <dbReference type="EMBL" id="MFC7292072.1"/>
    </source>
</evidence>
<feature type="chain" id="PRO_5045771774" evidence="2">
    <location>
        <begin position="38"/>
        <end position="287"/>
    </location>
</feature>
<dbReference type="Proteomes" id="UP001596492">
    <property type="component" value="Unassembled WGS sequence"/>
</dbReference>
<gene>
    <name evidence="3" type="ORF">ACFQS8_10635</name>
</gene>
<organism evidence="3 4">
    <name type="scientific">Hirschia litorea</name>
    <dbReference type="NCBI Taxonomy" id="1199156"/>
    <lineage>
        <taxon>Bacteria</taxon>
        <taxon>Pseudomonadati</taxon>
        <taxon>Pseudomonadota</taxon>
        <taxon>Alphaproteobacteria</taxon>
        <taxon>Hyphomonadales</taxon>
        <taxon>Hyphomonadaceae</taxon>
        <taxon>Hirschia</taxon>
    </lineage>
</organism>
<keyword evidence="3" id="KW-0131">Cell cycle</keyword>
<evidence type="ECO:0000313" key="4">
    <source>
        <dbReference type="Proteomes" id="UP001596492"/>
    </source>
</evidence>
<evidence type="ECO:0000256" key="2">
    <source>
        <dbReference type="SAM" id="SignalP"/>
    </source>
</evidence>
<dbReference type="PANTHER" id="PTHR47755:SF1">
    <property type="entry name" value="CELL DIVISION PROTEIN FTSX"/>
    <property type="match status" value="1"/>
</dbReference>
<feature type="transmembrane region" description="Helical" evidence="1">
    <location>
        <begin position="257"/>
        <end position="279"/>
    </location>
</feature>
<dbReference type="PANTHER" id="PTHR47755">
    <property type="entry name" value="CELL DIVISION PROTEIN FTSX"/>
    <property type="match status" value="1"/>
</dbReference>
<comment type="caution">
    <text evidence="3">The sequence shown here is derived from an EMBL/GenBank/DDBJ whole genome shotgun (WGS) entry which is preliminary data.</text>
</comment>
<feature type="transmembrane region" description="Helical" evidence="1">
    <location>
        <begin position="159"/>
        <end position="178"/>
    </location>
</feature>